<feature type="compositionally biased region" description="Polar residues" evidence="1">
    <location>
        <begin position="1597"/>
        <end position="1629"/>
    </location>
</feature>
<evidence type="ECO:0000256" key="1">
    <source>
        <dbReference type="SAM" id="MobiDB-lite"/>
    </source>
</evidence>
<feature type="compositionally biased region" description="Basic and acidic residues" evidence="1">
    <location>
        <begin position="396"/>
        <end position="417"/>
    </location>
</feature>
<feature type="compositionally biased region" description="Basic and acidic residues" evidence="1">
    <location>
        <begin position="1668"/>
        <end position="1689"/>
    </location>
</feature>
<feature type="compositionally biased region" description="Polar residues" evidence="1">
    <location>
        <begin position="3087"/>
        <end position="3096"/>
    </location>
</feature>
<proteinExistence type="predicted"/>
<feature type="region of interest" description="Disordered" evidence="1">
    <location>
        <begin position="1897"/>
        <end position="1916"/>
    </location>
</feature>
<feature type="region of interest" description="Disordered" evidence="1">
    <location>
        <begin position="379"/>
        <end position="437"/>
    </location>
</feature>
<dbReference type="InterPro" id="IPR002557">
    <property type="entry name" value="Chitin-bd_dom"/>
</dbReference>
<feature type="region of interest" description="Disordered" evidence="1">
    <location>
        <begin position="1580"/>
        <end position="1719"/>
    </location>
</feature>
<dbReference type="PROSITE" id="PS50940">
    <property type="entry name" value="CHIT_BIND_II"/>
    <property type="match status" value="1"/>
</dbReference>
<evidence type="ECO:0000259" key="2">
    <source>
        <dbReference type="PROSITE" id="PS50940"/>
    </source>
</evidence>
<feature type="compositionally biased region" description="Polar residues" evidence="1">
    <location>
        <begin position="473"/>
        <end position="490"/>
    </location>
</feature>
<gene>
    <name evidence="3" type="ORF">SK128_006239</name>
</gene>
<dbReference type="InterPro" id="IPR036508">
    <property type="entry name" value="Chitin-bd_dom_sf"/>
</dbReference>
<feature type="compositionally biased region" description="Polar residues" evidence="1">
    <location>
        <begin position="379"/>
        <end position="395"/>
    </location>
</feature>
<feature type="compositionally biased region" description="Low complexity" evidence="1">
    <location>
        <begin position="497"/>
        <end position="513"/>
    </location>
</feature>
<feature type="compositionally biased region" description="Polar residues" evidence="1">
    <location>
        <begin position="134"/>
        <end position="145"/>
    </location>
</feature>
<feature type="compositionally biased region" description="Polar residues" evidence="1">
    <location>
        <begin position="1709"/>
        <end position="1719"/>
    </location>
</feature>
<feature type="region of interest" description="Disordered" evidence="1">
    <location>
        <begin position="288"/>
        <end position="309"/>
    </location>
</feature>
<feature type="compositionally biased region" description="Low complexity" evidence="1">
    <location>
        <begin position="1455"/>
        <end position="1483"/>
    </location>
</feature>
<feature type="region of interest" description="Disordered" evidence="1">
    <location>
        <begin position="2997"/>
        <end position="3074"/>
    </location>
</feature>
<feature type="region of interest" description="Disordered" evidence="1">
    <location>
        <begin position="1338"/>
        <end position="1363"/>
    </location>
</feature>
<dbReference type="Gene3D" id="2.170.140.10">
    <property type="entry name" value="Chitin binding domain"/>
    <property type="match status" value="1"/>
</dbReference>
<feature type="compositionally biased region" description="Low complexity" evidence="1">
    <location>
        <begin position="3097"/>
        <end position="3108"/>
    </location>
</feature>
<dbReference type="Proteomes" id="UP001381693">
    <property type="component" value="Unassembled WGS sequence"/>
</dbReference>
<feature type="region of interest" description="Disordered" evidence="1">
    <location>
        <begin position="473"/>
        <end position="584"/>
    </location>
</feature>
<dbReference type="SMART" id="SM00494">
    <property type="entry name" value="ChtBD2"/>
    <property type="match status" value="1"/>
</dbReference>
<dbReference type="Pfam" id="PF01607">
    <property type="entry name" value="CBM_14"/>
    <property type="match status" value="1"/>
</dbReference>
<dbReference type="EMBL" id="JAXCGZ010015537">
    <property type="protein sequence ID" value="KAK7070112.1"/>
    <property type="molecule type" value="Genomic_DNA"/>
</dbReference>
<evidence type="ECO:0000313" key="4">
    <source>
        <dbReference type="Proteomes" id="UP001381693"/>
    </source>
</evidence>
<feature type="compositionally biased region" description="Polar residues" evidence="1">
    <location>
        <begin position="537"/>
        <end position="559"/>
    </location>
</feature>
<organism evidence="3 4">
    <name type="scientific">Halocaridina rubra</name>
    <name type="common">Hawaiian red shrimp</name>
    <dbReference type="NCBI Taxonomy" id="373956"/>
    <lineage>
        <taxon>Eukaryota</taxon>
        <taxon>Metazoa</taxon>
        <taxon>Ecdysozoa</taxon>
        <taxon>Arthropoda</taxon>
        <taxon>Crustacea</taxon>
        <taxon>Multicrustacea</taxon>
        <taxon>Malacostraca</taxon>
        <taxon>Eumalacostraca</taxon>
        <taxon>Eucarida</taxon>
        <taxon>Decapoda</taxon>
        <taxon>Pleocyemata</taxon>
        <taxon>Caridea</taxon>
        <taxon>Atyoidea</taxon>
        <taxon>Atyidae</taxon>
        <taxon>Halocaridina</taxon>
    </lineage>
</organism>
<feature type="compositionally biased region" description="Polar residues" evidence="1">
    <location>
        <begin position="1341"/>
        <end position="1359"/>
    </location>
</feature>
<dbReference type="GO" id="GO:0008061">
    <property type="term" value="F:chitin binding"/>
    <property type="evidence" value="ECO:0007669"/>
    <property type="project" value="InterPro"/>
</dbReference>
<feature type="region of interest" description="Disordered" evidence="1">
    <location>
        <begin position="942"/>
        <end position="973"/>
    </location>
</feature>
<feature type="region of interest" description="Disordered" evidence="1">
    <location>
        <begin position="2405"/>
        <end position="2426"/>
    </location>
</feature>
<comment type="caution">
    <text evidence="3">The sequence shown here is derived from an EMBL/GenBank/DDBJ whole genome shotgun (WGS) entry which is preliminary data.</text>
</comment>
<protein>
    <recommendedName>
        <fullName evidence="2">Chitin-binding type-2 domain-containing protein</fullName>
    </recommendedName>
</protein>
<feature type="compositionally biased region" description="Basic and acidic residues" evidence="1">
    <location>
        <begin position="956"/>
        <end position="965"/>
    </location>
</feature>
<feature type="region of interest" description="Disordered" evidence="1">
    <location>
        <begin position="3087"/>
        <end position="3163"/>
    </location>
</feature>
<feature type="region of interest" description="Disordered" evidence="1">
    <location>
        <begin position="134"/>
        <end position="154"/>
    </location>
</feature>
<dbReference type="SUPFAM" id="SSF57625">
    <property type="entry name" value="Invertebrate chitin-binding proteins"/>
    <property type="match status" value="1"/>
</dbReference>
<feature type="compositionally biased region" description="Polar residues" evidence="1">
    <location>
        <begin position="3142"/>
        <end position="3152"/>
    </location>
</feature>
<feature type="region of interest" description="Disordered" evidence="1">
    <location>
        <begin position="2519"/>
        <end position="2558"/>
    </location>
</feature>
<accession>A0AAN8WSA5</accession>
<feature type="domain" description="Chitin-binding type-2" evidence="2">
    <location>
        <begin position="3179"/>
        <end position="3239"/>
    </location>
</feature>
<feature type="region of interest" description="Disordered" evidence="1">
    <location>
        <begin position="2946"/>
        <end position="2971"/>
    </location>
</feature>
<feature type="compositionally biased region" description="Low complexity" evidence="1">
    <location>
        <begin position="946"/>
        <end position="955"/>
    </location>
</feature>
<reference evidence="3 4" key="1">
    <citation type="submission" date="2023-11" db="EMBL/GenBank/DDBJ databases">
        <title>Halocaridina rubra genome assembly.</title>
        <authorList>
            <person name="Smith C."/>
        </authorList>
    </citation>
    <scope>NUCLEOTIDE SEQUENCE [LARGE SCALE GENOMIC DNA]</scope>
    <source>
        <strain evidence="3">EP-1</strain>
        <tissue evidence="3">Whole</tissue>
    </source>
</reference>
<name>A0AAN8WSA5_HALRR</name>
<sequence length="3253" mass="353709">MCSQGSSQTSAQQNEQFQPILGTPAPFNFFGFPGTIQPQTFANVPPIPPNPFLASFPVHNDGVQANGHSFLPIFGNPSQPLALLNSIPVNINSESISALDESSQTSLDNLLPTAKHQNVDAPLISATVSPVTSTLQEGKNASHSTVPGGDDIEEFKDKNSPILEIPEEEISQISPTPQEKPIENISSLSQFDQEFSLVTQENHHNEEPLSSVANETDFTAEASTLTSPSPVFSLYSTTTPSGRTKLSSLLSKSTETPVRDVSLIPHDKESVNEEQQIVADISLPGDATVSNDEFHNSQSNLKSNGTKASNSSQISLASRIQELKLKLSLLEKTEVATNKSRTATAETDIQLDPIEISSLRTVTEVNEREVEVSDIGNISRSQNSFSSGNVNSQDTSESKIINEERETVISEERKNVSDKTAGLSHSGHTGNADNKLNHDRSFIGMPDSQLQGALVNSSDDYFYDYDQTNAEENVSIQTEPTHTSSTSTIRPSRVKFTTTTLLPSTPTEASQSRGRSRPSSREQLLQRLKRLRERRLSTTMGPRQVTASSPEKNNSNTTAGDDKSIRNRWLSNRRRPTERKTENNFYNRLRNRIFTTRSPQQTVATARTVKEPVVVLHKPTTEKPLSFRERLRLYRQNNRFIPKERRTTVQTTTSEPSTSAISRPLDDETVFEESDYDLVTEHSLITPFVTTQATPSSRMQEIKDRISSMLGSNGISSTTTTEKVLSALDKSVKKLISELSSVSATPSPQEFLFTSAAGIEVTSTPSANEESDSQTEVPINDLLTEIFDNYRSSIAPPLTSAFTLSLITDTTTPFPLDIASVSSPPAEPGKNSDIIQPIIQPMSDSASDTEHFITDHIPSATETSTEVPVSDSTVSTLIGDVAAPTEPVSLSTELSKAISHTLTKTVINNEGSSSQAVNIEEENKFQQLIATLIAQGIITEAESKDSLSSSNSSKAMDSEDIRNTDETTQSPAISEEIMEVFETVATEATTELELTELSAIYSHSDIGEIAEDQGTMIPSTQQAVSESQATHSQRTPLSQTISGFTPSDPFISKVKMIDTTEKFTKEAEVQTEASITITPLHSILKEPTFHTELLEESSPEPIHEFSTSPVFTFSDINEVENSDSMDNLNFLLQSLGSSSMRPEIAAANRVLKLNLFKAMGTDEQSVDANIEEPELLEDYYNDYDGMEPAATEQSSFASPLETHTTNYQDPQNTETILGVTLSEDLVPTMLNMDVAPLTVSEPSVKVLNLTEEPSIKVQNFTQESSVLVQNVMEGPLNKSQSLTGELVKGNNLTKELSDSKENNTKVLHNSNESELKPSLPVITSSMELQAVHDISLKQEETSPSASANEQEIPLTTVSSDDMDSEPMATATEITEIVSSQNHILDDIHNQTKFAGQNSADENIANISKIIDSDDNTQIKSLHSHSKINSQERPDLLALLKERERNGKKLVPHRANISSSGSNISQSSGRVSLSQLLSQRPLPGGATSTADHQTHTQSNLSSEKQLESISNVRNINTEIHLSEKPPIDDQSTKPLIIEDLQEKKATNDESDSKVSVDRQRELALMKFLALNRKMLKNLKNTDLAEDSSSSDSSPTTPNKGTTIEHTTASNPIFTGTPHSAGKTTHSSQTVGKDHTVSHPQLKEFNTQPTTFLRRVPQPRFINATVPDSVKQKEDLSIRENKPSSSSRRDPPQFLNPTRRLSENGSKESDVPSTFQTHPSSLPTRFLSFRETASNSQTGSNVNPPLVSHSESKFITDTKAGADISTNTNISDDITTTSTVSLHSVTDKSPVTEQPKFRHRHVTTAFPTSPRRNQGSFTTLASLLSARSDGSSVQGITSPRPGITTFENTEYTTRLGPIDIDTVTPETFPLDFTEYTTQFGSLDIETVTTPVEISEINDAKRTPSPSEVNNRSPQGAKTFSNVAPIAGFKPSNFFTRSSTTTPRNRVRTGQTFQSQSNVNSFTTPQTSPFFNSFNQNAVITKNNDARIVNSVRNQEVTRANQADHDTSTNTPSTVHSTTNELALSIATTISSLLGLGSDSSTPAPRFTHISQNPTQPTLTSTINPSIQHTTQPAFINQDDIFFTDEEPFAITTESNDFDILSETDRTPTTTIPAITVTPKLILVAFPVENTSIAAKVQTPISNVNQKNLNRLPPSQLLRIKGTTQRPIAGSFVQDQSSPLRDRFLASLPSGVRLQSNSQPNSISFNPQGGFLHPQQAITEGVSIRAEEGIISRGTTPPPPRLQEQPNTAINHQDLRNGGFTATQPSVAFTEVPTTTFSSVDSTLTTGGSLSTNAGEDLTTINALIDNLFPTTLPPSILETTTQFVPNFTLQTIRFFTPSPNKNNSLTVNNSTTPKDFTTTASPNMGRILRKWPENSAISFSSGNNIISAQNSFTSTFPPSVLTQNEVNTIPPSNETRSTATTTTPKPSIFLNPFTSLPEVTTTVTTTTTTPKPSIFLNPITFLPEVTTVTTATTTTASPKPSLENINIENIKVNQKTPAPQEQDSNLSSHTANILKPFFLPSSTSTTAKPTNEHGNRVSENITPDNKENSHSIQVTSTTSKSIDDALQQVPNSVISFDTVSNDFSETSSIEPPFTFHFATGTSSIDDGNPHNPPAHSIPFSFDGHGNMIFPQNTSENLNVNIVPVPSFAGKGAIRFTTAADFPIIGPTQKPSNEQSTSLPALDFTIPDNPFNGRGSIRFFINPSGNQDQLPADADNLPNIPVSTDLTPPPITSFPLHPVQNEKSTNLHPGSSVSFISNSPNTLLHTTSAPQAPNFRMEPPPATTISSNRAFTPPQVNPILSTFSIPNAPLRQSTNINAPSLAQSNGTRRLSVSSRFSVNNPTSVFPPGSNQQIPTQRNPSVISLNRDSVQLRKAVTFPSASSTIIPLVLEKEFVTSDTESEIVTEINPTLVSSPGELMELKNTNSLKEMEIPSKNSVTSFLVPSNLSQNFSSSQIPTQNNPSSEFNTNSPGQNSRIELPIARESSTELGSLLAENFNSNGSPVQEFVNQAGTSSQDRENNLSGFKPSTNFSHTPPANNRALLTSLQNPSKFDQQLSGPNFSPTTPQSILNIPSNIPITNNDFSRNTFSFNTNQRGSAKFTTSTTSSTTTTSLNAKPSIAFSANNKIPQPPSPTRSPSLLVPVGSDNENVLNSGSIDNDPDRDQIPGEGGVDYPILDFIPQTAFTCTPSMSKSGMMFADPETACQVYHVCNAHQKFSFLCPRGTIFNQDTVVCQWWYTVDCYAQARKLAEVQALGDS</sequence>
<keyword evidence="4" id="KW-1185">Reference proteome</keyword>
<feature type="compositionally biased region" description="Polar residues" evidence="1">
    <location>
        <begin position="1485"/>
        <end position="1505"/>
    </location>
</feature>
<evidence type="ECO:0000313" key="3">
    <source>
        <dbReference type="EMBL" id="KAK7070112.1"/>
    </source>
</evidence>
<feature type="non-terminal residue" evidence="3">
    <location>
        <position position="1"/>
    </location>
</feature>
<feature type="compositionally biased region" description="Low complexity" evidence="1">
    <location>
        <begin position="1585"/>
        <end position="1596"/>
    </location>
</feature>
<feature type="region of interest" description="Disordered" evidence="1">
    <location>
        <begin position="1447"/>
        <end position="1505"/>
    </location>
</feature>
<feature type="compositionally biased region" description="Basic and acidic residues" evidence="1">
    <location>
        <begin position="1698"/>
        <end position="1708"/>
    </location>
</feature>
<feature type="compositionally biased region" description="Polar residues" evidence="1">
    <location>
        <begin position="2548"/>
        <end position="2558"/>
    </location>
</feature>
<feature type="compositionally biased region" description="Polar residues" evidence="1">
    <location>
        <begin position="1901"/>
        <end position="1916"/>
    </location>
</feature>
<dbReference type="GO" id="GO:0005576">
    <property type="term" value="C:extracellular region"/>
    <property type="evidence" value="ECO:0007669"/>
    <property type="project" value="InterPro"/>
</dbReference>